<organism evidence="15 16">
    <name type="scientific">Venturia inaequalis</name>
    <name type="common">Apple scab fungus</name>
    <dbReference type="NCBI Taxonomy" id="5025"/>
    <lineage>
        <taxon>Eukaryota</taxon>
        <taxon>Fungi</taxon>
        <taxon>Dikarya</taxon>
        <taxon>Ascomycota</taxon>
        <taxon>Pezizomycotina</taxon>
        <taxon>Dothideomycetes</taxon>
        <taxon>Pleosporomycetidae</taxon>
        <taxon>Venturiales</taxon>
        <taxon>Venturiaceae</taxon>
        <taxon>Venturia</taxon>
    </lineage>
</organism>
<reference evidence="15 16" key="1">
    <citation type="submission" date="2019-11" db="EMBL/GenBank/DDBJ databases">
        <title>Venturia inaequalis Genome Resource.</title>
        <authorList>
            <person name="Lichtner F.J."/>
        </authorList>
    </citation>
    <scope>NUCLEOTIDE SEQUENCE [LARGE SCALE GENOMIC DNA]</scope>
    <source>
        <strain evidence="15">Bline_iso_100314</strain>
    </source>
</reference>
<dbReference type="Pfam" id="PF01979">
    <property type="entry name" value="Amidohydro_1"/>
    <property type="match status" value="1"/>
</dbReference>
<evidence type="ECO:0000256" key="10">
    <source>
        <dbReference type="ARBA" id="ARBA00069860"/>
    </source>
</evidence>
<feature type="domain" description="Amidohydrolase-related" evidence="14">
    <location>
        <begin position="652"/>
        <end position="1033"/>
    </location>
</feature>
<dbReference type="GO" id="GO:0008270">
    <property type="term" value="F:zinc ion binding"/>
    <property type="evidence" value="ECO:0007669"/>
    <property type="project" value="InterPro"/>
</dbReference>
<evidence type="ECO:0000313" key="15">
    <source>
        <dbReference type="EMBL" id="KAE9984675.1"/>
    </source>
</evidence>
<keyword evidence="5" id="KW-0479">Metal-binding</keyword>
<dbReference type="PANTHER" id="PTHR11271:SF6">
    <property type="entry name" value="GUANINE DEAMINASE"/>
    <property type="match status" value="1"/>
</dbReference>
<name>A0A8H3VB33_VENIN</name>
<comment type="catalytic activity">
    <reaction evidence="8">
        <text>guanine + H2O + H(+) = xanthine + NH4(+)</text>
        <dbReference type="Rhea" id="RHEA:14665"/>
        <dbReference type="ChEBI" id="CHEBI:15377"/>
        <dbReference type="ChEBI" id="CHEBI:15378"/>
        <dbReference type="ChEBI" id="CHEBI:16235"/>
        <dbReference type="ChEBI" id="CHEBI:17712"/>
        <dbReference type="ChEBI" id="CHEBI:28938"/>
        <dbReference type="EC" id="3.5.4.3"/>
    </reaction>
</comment>
<evidence type="ECO:0000256" key="4">
    <source>
        <dbReference type="ARBA" id="ARBA00012781"/>
    </source>
</evidence>
<evidence type="ECO:0000256" key="12">
    <source>
        <dbReference type="SAM" id="Coils"/>
    </source>
</evidence>
<dbReference type="FunFam" id="3.20.20.140:FF:000022">
    <property type="entry name" value="Guanine deaminase"/>
    <property type="match status" value="1"/>
</dbReference>
<dbReference type="UniPathway" id="UPA00603">
    <property type="reaction ID" value="UER00660"/>
</dbReference>
<evidence type="ECO:0000256" key="11">
    <source>
        <dbReference type="ARBA" id="ARBA00083147"/>
    </source>
</evidence>
<dbReference type="InterPro" id="IPR011059">
    <property type="entry name" value="Metal-dep_hydrolase_composite"/>
</dbReference>
<evidence type="ECO:0000256" key="8">
    <source>
        <dbReference type="ARBA" id="ARBA00051148"/>
    </source>
</evidence>
<evidence type="ECO:0000256" key="1">
    <source>
        <dbReference type="ARBA" id="ARBA00001947"/>
    </source>
</evidence>
<evidence type="ECO:0000256" key="5">
    <source>
        <dbReference type="ARBA" id="ARBA00022723"/>
    </source>
</evidence>
<evidence type="ECO:0000313" key="16">
    <source>
        <dbReference type="Proteomes" id="UP000433883"/>
    </source>
</evidence>
<dbReference type="GO" id="GO:0005829">
    <property type="term" value="C:cytosol"/>
    <property type="evidence" value="ECO:0007669"/>
    <property type="project" value="TreeGrafter"/>
</dbReference>
<comment type="function">
    <text evidence="9">Catalyzes the hydrolytic deamination of guanine, producing xanthine and ammonia.</text>
</comment>
<evidence type="ECO:0000256" key="13">
    <source>
        <dbReference type="SAM" id="MobiDB-lite"/>
    </source>
</evidence>
<keyword evidence="12" id="KW-0175">Coiled coil</keyword>
<dbReference type="NCBIfam" id="TIGR02967">
    <property type="entry name" value="guan_deamin"/>
    <property type="match status" value="1"/>
</dbReference>
<dbReference type="InterPro" id="IPR006680">
    <property type="entry name" value="Amidohydro-rel"/>
</dbReference>
<evidence type="ECO:0000256" key="6">
    <source>
        <dbReference type="ARBA" id="ARBA00022801"/>
    </source>
</evidence>
<keyword evidence="6" id="KW-0378">Hydrolase</keyword>
<dbReference type="Gene3D" id="2.30.40.10">
    <property type="entry name" value="Urease, subunit C, domain 1"/>
    <property type="match status" value="1"/>
</dbReference>
<dbReference type="InterPro" id="IPR032466">
    <property type="entry name" value="Metal_Hydrolase"/>
</dbReference>
<dbReference type="Proteomes" id="UP000433883">
    <property type="component" value="Unassembled WGS sequence"/>
</dbReference>
<evidence type="ECO:0000256" key="3">
    <source>
        <dbReference type="ARBA" id="ARBA00006745"/>
    </source>
</evidence>
<comment type="caution">
    <text evidence="15">The sequence shown here is derived from an EMBL/GenBank/DDBJ whole genome shotgun (WGS) entry which is preliminary data.</text>
</comment>
<feature type="region of interest" description="Disordered" evidence="13">
    <location>
        <begin position="1"/>
        <end position="80"/>
    </location>
</feature>
<comment type="similarity">
    <text evidence="3">Belongs to the metallo-dependent hydrolases superfamily. ATZ/TRZ family.</text>
</comment>
<feature type="coiled-coil region" evidence="12">
    <location>
        <begin position="490"/>
        <end position="520"/>
    </location>
</feature>
<gene>
    <name evidence="15" type="ORF">BLS_001670</name>
</gene>
<keyword evidence="7" id="KW-0862">Zinc</keyword>
<dbReference type="InterPro" id="IPR051607">
    <property type="entry name" value="Metallo-dep_hydrolases"/>
</dbReference>
<dbReference type="InterPro" id="IPR014311">
    <property type="entry name" value="Guanine_deaminase"/>
</dbReference>
<dbReference type="AlphaFoldDB" id="A0A8H3VB33"/>
<evidence type="ECO:0000259" key="14">
    <source>
        <dbReference type="Pfam" id="PF01979"/>
    </source>
</evidence>
<evidence type="ECO:0000256" key="9">
    <source>
        <dbReference type="ARBA" id="ARBA00056079"/>
    </source>
</evidence>
<dbReference type="SUPFAM" id="SSF51556">
    <property type="entry name" value="Metallo-dependent hydrolases"/>
    <property type="match status" value="1"/>
</dbReference>
<feature type="region of interest" description="Disordered" evidence="13">
    <location>
        <begin position="251"/>
        <end position="275"/>
    </location>
</feature>
<accession>A0A8H3VB33</accession>
<evidence type="ECO:0000256" key="2">
    <source>
        <dbReference type="ARBA" id="ARBA00004984"/>
    </source>
</evidence>
<comment type="pathway">
    <text evidence="2">Purine metabolism; guanine degradation; xanthine from guanine: step 1/1.</text>
</comment>
<dbReference type="PANTHER" id="PTHR11271">
    <property type="entry name" value="GUANINE DEAMINASE"/>
    <property type="match status" value="1"/>
</dbReference>
<dbReference type="GO" id="GO:0008892">
    <property type="term" value="F:guanine deaminase activity"/>
    <property type="evidence" value="ECO:0007669"/>
    <property type="project" value="UniProtKB-EC"/>
</dbReference>
<dbReference type="GO" id="GO:0006147">
    <property type="term" value="P:guanine catabolic process"/>
    <property type="evidence" value="ECO:0007669"/>
    <property type="project" value="UniProtKB-UniPathway"/>
</dbReference>
<dbReference type="EMBL" id="WNWQ01000014">
    <property type="protein sequence ID" value="KAE9984675.1"/>
    <property type="molecule type" value="Genomic_DNA"/>
</dbReference>
<proteinExistence type="inferred from homology"/>
<dbReference type="EC" id="3.5.4.3" evidence="4"/>
<protein>
    <recommendedName>
        <fullName evidence="10">Probable guanine deaminase</fullName>
        <ecNumber evidence="4">3.5.4.3</ecNumber>
    </recommendedName>
    <alternativeName>
        <fullName evidence="11">Guanine aminohydrolase</fullName>
    </alternativeName>
</protein>
<evidence type="ECO:0000256" key="7">
    <source>
        <dbReference type="ARBA" id="ARBA00022833"/>
    </source>
</evidence>
<sequence length="1041" mass="114153">MTTQSLLLHQPKAYPHYKGTPMTDCSPQDQPKAIGPYQLDQSVETRQEIEEETNGTPERRRAKNAALSDVPSPAEGSPTLVRMNSSATYSRWTPQGHDSPAQDAVLMRSMFPVYDPNLPLQAQHYRPQVAPPTILPSQEHVRNPAFAPAVQSHAESSSQAQQQVYVTPLDHLGALWGCANGSMTMPDPKSYTLKMFRSSEISEKKKQQITFGPLETKPFYSLSKSHPKPEDLDEGHELLVSRHHASKEDILPVSHMQLQPPPPPTTSRSGRGSGLSDVHVAASHITTITPILATLHSLDSAAKTPQAHTLALVDPNATSPAAQRLAERAVAEANAREACTLAWTPTCPRTGKYELHHPSLGVFSIVIEGNVGTALEGGASRTPANITIVNPFAAPTPTSAHSASPIGSIISGKTAVNEIDRMGSVIAKLDLQQDILYIDAASIQQLGNLYLIDVCVSTLLSVAVAESKRPTDPGLIFAAPPPSLLSVKGARSKNIKIKEIKEAKAEKEREARKEKRVKKSKSKALLRPMSMGLGLEHLIPDEDLPRGYQLCHQLLRQDRTDGFQEQGFFQRHRRSENIMSPPLKTIFLGPFVHCKALDQLDICEYGAIGVDENGVIAFIERDVEGRDADPVAKKHGWVNPKVVKIYDTGFFFPGFIDTHIHASQYPNAGIFGKSTLLDWLNTYTFPLESSFQDLSRANHIYNRAISRTLSHGTTTAAYYATIHVPATNLLADLCQAKGQRAFIGRVCMNSDLSPEWYREESTEAGIKASRESIEYIQSIDPNHDLITPIITPRFAPSCTHDYLQQLGKLQKETGYPCQTHIAENESECALVKELFPDSKNYADVYDSTGLLNDRTILAHAIHLSDVEIALVKEREAKISHCPASNTALTSGCATIRKYLNEGISVGLGTDISGGFSPSILEAIRQAVWVSRYVAMTTSDAAKLSTEECLYLATRGGAKVVGLEHKIGGFEVGMDWDAQMIKLDTVDRYSEGAGGHEGAVDIFGWESWENRVFKWVYNGNAGNTLAVWVKGRLVHSTSAYRP</sequence>
<dbReference type="Gene3D" id="3.20.20.140">
    <property type="entry name" value="Metal-dependent hydrolases"/>
    <property type="match status" value="1"/>
</dbReference>
<comment type="cofactor">
    <cofactor evidence="1">
        <name>Zn(2+)</name>
        <dbReference type="ChEBI" id="CHEBI:29105"/>
    </cofactor>
</comment>